<dbReference type="Pfam" id="PF03625">
    <property type="entry name" value="DUF302"/>
    <property type="match status" value="1"/>
</dbReference>
<protein>
    <submittedName>
        <fullName evidence="3">Uncharacterized conserved protein, DUF302 family</fullName>
    </submittedName>
</protein>
<organism evidence="3 4">
    <name type="scientific">Antarctobacter heliothermus</name>
    <dbReference type="NCBI Taxonomy" id="74033"/>
    <lineage>
        <taxon>Bacteria</taxon>
        <taxon>Pseudomonadati</taxon>
        <taxon>Pseudomonadota</taxon>
        <taxon>Alphaproteobacteria</taxon>
        <taxon>Rhodobacterales</taxon>
        <taxon>Roseobacteraceae</taxon>
        <taxon>Antarctobacter</taxon>
    </lineage>
</organism>
<evidence type="ECO:0000313" key="4">
    <source>
        <dbReference type="Proteomes" id="UP000198440"/>
    </source>
</evidence>
<dbReference type="Gene3D" id="3.30.310.70">
    <property type="entry name" value="TT1751-like domain"/>
    <property type="match status" value="1"/>
</dbReference>
<proteinExistence type="predicted"/>
<dbReference type="InterPro" id="IPR005180">
    <property type="entry name" value="DUF302"/>
</dbReference>
<dbReference type="PANTHER" id="PTHR38342">
    <property type="entry name" value="SLR5037 PROTEIN"/>
    <property type="match status" value="1"/>
</dbReference>
<dbReference type="PANTHER" id="PTHR38342:SF2">
    <property type="entry name" value="INNER MEMBRANE OR EXPORTED"/>
    <property type="match status" value="1"/>
</dbReference>
<dbReference type="AlphaFoldDB" id="A0A239CEW7"/>
<keyword evidence="1" id="KW-0732">Signal</keyword>
<dbReference type="InterPro" id="IPR035923">
    <property type="entry name" value="TT1751-like_sf"/>
</dbReference>
<evidence type="ECO:0000259" key="2">
    <source>
        <dbReference type="Pfam" id="PF03625"/>
    </source>
</evidence>
<gene>
    <name evidence="3" type="ORF">SAMN04488078_100675</name>
</gene>
<dbReference type="Proteomes" id="UP000198440">
    <property type="component" value="Unassembled WGS sequence"/>
</dbReference>
<dbReference type="EMBL" id="FZON01000006">
    <property type="protein sequence ID" value="SNS18004.1"/>
    <property type="molecule type" value="Genomic_DNA"/>
</dbReference>
<dbReference type="OrthoDB" id="9799367at2"/>
<name>A0A239CEW7_9RHOB</name>
<feature type="domain" description="DUF302" evidence="2">
    <location>
        <begin position="55"/>
        <end position="117"/>
    </location>
</feature>
<feature type="signal peptide" evidence="1">
    <location>
        <begin position="1"/>
        <end position="22"/>
    </location>
</feature>
<dbReference type="SUPFAM" id="SSF103247">
    <property type="entry name" value="TT1751-like"/>
    <property type="match status" value="1"/>
</dbReference>
<dbReference type="RefSeq" id="WP_089276758.1">
    <property type="nucleotide sequence ID" value="NZ_FZON01000006.1"/>
</dbReference>
<evidence type="ECO:0000313" key="3">
    <source>
        <dbReference type="EMBL" id="SNS18004.1"/>
    </source>
</evidence>
<accession>A0A239CEW7</accession>
<reference evidence="3 4" key="1">
    <citation type="submission" date="2017-06" db="EMBL/GenBank/DDBJ databases">
        <authorList>
            <person name="Kim H.J."/>
            <person name="Triplett B.A."/>
        </authorList>
    </citation>
    <scope>NUCLEOTIDE SEQUENCE [LARGE SCALE GENOMIC DNA]</scope>
    <source>
        <strain evidence="3 4">DSM 11445</strain>
    </source>
</reference>
<evidence type="ECO:0000256" key="1">
    <source>
        <dbReference type="SAM" id="SignalP"/>
    </source>
</evidence>
<dbReference type="CDD" id="cd14797">
    <property type="entry name" value="DUF302"/>
    <property type="match status" value="1"/>
</dbReference>
<feature type="chain" id="PRO_5012376154" evidence="1">
    <location>
        <begin position="23"/>
        <end position="150"/>
    </location>
</feature>
<sequence>MNPLRPLAVATFLILTAGAAMADRINIASAHDVDRSAARLTSAVQAAGARVFATVDFRQGAASQGEDLRPTTLVIFGSPKIGSAALQTGQTMALYLPLRVLFFEDAQGQTWALYDDPAGIAPSHGLAADDPAVTRMQAALDRFVTIATGD</sequence>